<evidence type="ECO:0000313" key="3">
    <source>
        <dbReference type="Proteomes" id="UP001597451"/>
    </source>
</evidence>
<organism evidence="2 3">
    <name type="scientific">Oceanobacillus kapialis</name>
    <dbReference type="NCBI Taxonomy" id="481353"/>
    <lineage>
        <taxon>Bacteria</taxon>
        <taxon>Bacillati</taxon>
        <taxon>Bacillota</taxon>
        <taxon>Bacilli</taxon>
        <taxon>Bacillales</taxon>
        <taxon>Bacillaceae</taxon>
        <taxon>Oceanobacillus</taxon>
    </lineage>
</organism>
<feature type="region of interest" description="Disordered" evidence="1">
    <location>
        <begin position="1"/>
        <end position="51"/>
    </location>
</feature>
<name>A0ABW5PVK7_9BACI</name>
<evidence type="ECO:0000313" key="2">
    <source>
        <dbReference type="EMBL" id="MFD2627402.1"/>
    </source>
</evidence>
<feature type="compositionally biased region" description="Basic and acidic residues" evidence="1">
    <location>
        <begin position="1"/>
        <end position="10"/>
    </location>
</feature>
<keyword evidence="3" id="KW-1185">Reference proteome</keyword>
<proteinExistence type="predicted"/>
<dbReference type="Proteomes" id="UP001597451">
    <property type="component" value="Unassembled WGS sequence"/>
</dbReference>
<protein>
    <submittedName>
        <fullName evidence="2">Uncharacterized protein</fullName>
    </submittedName>
</protein>
<gene>
    <name evidence="2" type="ORF">ACFSUN_01190</name>
</gene>
<sequence>MVNTDFEKFIKYQGKHKSNYPGHGERAKNTDPKTNNRKTSNQHPGATGREL</sequence>
<dbReference type="EMBL" id="JBHUMX010000002">
    <property type="protein sequence ID" value="MFD2627402.1"/>
    <property type="molecule type" value="Genomic_DNA"/>
</dbReference>
<dbReference type="RefSeq" id="WP_379560034.1">
    <property type="nucleotide sequence ID" value="NZ_JBHUMX010000002.1"/>
</dbReference>
<reference evidence="3" key="1">
    <citation type="journal article" date="2019" name="Int. J. Syst. Evol. Microbiol.">
        <title>The Global Catalogue of Microorganisms (GCM) 10K type strain sequencing project: providing services to taxonomists for standard genome sequencing and annotation.</title>
        <authorList>
            <consortium name="The Broad Institute Genomics Platform"/>
            <consortium name="The Broad Institute Genome Sequencing Center for Infectious Disease"/>
            <person name="Wu L."/>
            <person name="Ma J."/>
        </authorList>
    </citation>
    <scope>NUCLEOTIDE SEQUENCE [LARGE SCALE GENOMIC DNA]</scope>
    <source>
        <strain evidence="3">TISTR 1858</strain>
    </source>
</reference>
<evidence type="ECO:0000256" key="1">
    <source>
        <dbReference type="SAM" id="MobiDB-lite"/>
    </source>
</evidence>
<accession>A0ABW5PVK7</accession>
<comment type="caution">
    <text evidence="2">The sequence shown here is derived from an EMBL/GenBank/DDBJ whole genome shotgun (WGS) entry which is preliminary data.</text>
</comment>